<gene>
    <name evidence="3" type="ORF">ACFOW6_10390</name>
</gene>
<proteinExistence type="predicted"/>
<accession>A0ABV8UL46</accession>
<dbReference type="RefSeq" id="WP_382422294.1">
    <property type="nucleotide sequence ID" value="NZ_JBHSCW010000004.1"/>
</dbReference>
<dbReference type="PANTHER" id="PTHR40572:SF1">
    <property type="entry name" value="PROTEIN BAX"/>
    <property type="match status" value="1"/>
</dbReference>
<comment type="caution">
    <text evidence="3">The sequence shown here is derived from an EMBL/GenBank/DDBJ whole genome shotgun (WGS) entry which is preliminary data.</text>
</comment>
<evidence type="ECO:0000313" key="4">
    <source>
        <dbReference type="Proteomes" id="UP001595799"/>
    </source>
</evidence>
<dbReference type="InterPro" id="IPR053195">
    <property type="entry name" value="Bax-like"/>
</dbReference>
<reference evidence="4" key="1">
    <citation type="journal article" date="2019" name="Int. J. Syst. Evol. Microbiol.">
        <title>The Global Catalogue of Microorganisms (GCM) 10K type strain sequencing project: providing services to taxonomists for standard genome sequencing and annotation.</title>
        <authorList>
            <consortium name="The Broad Institute Genomics Platform"/>
            <consortium name="The Broad Institute Genome Sequencing Center for Infectious Disease"/>
            <person name="Wu L."/>
            <person name="Ma J."/>
        </authorList>
    </citation>
    <scope>NUCLEOTIDE SEQUENCE [LARGE SCALE GENOMIC DNA]</scope>
    <source>
        <strain evidence="4">CECT 8472</strain>
    </source>
</reference>
<dbReference type="Gene3D" id="1.10.530.10">
    <property type="match status" value="1"/>
</dbReference>
<keyword evidence="4" id="KW-1185">Reference proteome</keyword>
<feature type="region of interest" description="Disordered" evidence="1">
    <location>
        <begin position="58"/>
        <end position="78"/>
    </location>
</feature>
<evidence type="ECO:0000259" key="2">
    <source>
        <dbReference type="Pfam" id="PF01832"/>
    </source>
</evidence>
<dbReference type="Pfam" id="PF01832">
    <property type="entry name" value="Glucosaminidase"/>
    <property type="match status" value="1"/>
</dbReference>
<sequence>MDGKRRYFDRSTEGPVLGLVLAAVMTALFAQFETDTGSDRTASLDLPEFNPVETALAEEGAAPPPRPGTEPQMDPSRQTAYRNTEIELPDLDRPDFRNIEILAPASTRDLQNNFARVDYKLAEVREGRAEVPRLYVTGLPRDLDNLSSVDDKKRAFLRSVLPLVLLANQEIEAKREHMIELLERQQAGGVLDAEARAWLDELARQYGVEDGNTDILKRRVDVLPVSLALAQAIVESGWGTSRFAVEGNALFGQRSWGESTEALIPDRDRSVRVRAFEDLMDSVRAYMHNLNTHPAYREFRRNRAETVARKDTVDGYDLAANLEDYAEINNYVEKLRGLIRSNRLQELEEARLDDGGSFYARLHSFETRR</sequence>
<organism evidence="3 4">
    <name type="scientific">Fodinicurvata halophila</name>
    <dbReference type="NCBI Taxonomy" id="1419723"/>
    <lineage>
        <taxon>Bacteria</taxon>
        <taxon>Pseudomonadati</taxon>
        <taxon>Pseudomonadota</taxon>
        <taxon>Alphaproteobacteria</taxon>
        <taxon>Rhodospirillales</taxon>
        <taxon>Rhodovibrionaceae</taxon>
        <taxon>Fodinicurvata</taxon>
    </lineage>
</organism>
<evidence type="ECO:0000313" key="3">
    <source>
        <dbReference type="EMBL" id="MFC4351950.1"/>
    </source>
</evidence>
<dbReference type="EMBL" id="JBHSCW010000004">
    <property type="protein sequence ID" value="MFC4351950.1"/>
    <property type="molecule type" value="Genomic_DNA"/>
</dbReference>
<name>A0ABV8UL46_9PROT</name>
<dbReference type="Proteomes" id="UP001595799">
    <property type="component" value="Unassembled WGS sequence"/>
</dbReference>
<dbReference type="PANTHER" id="PTHR40572">
    <property type="entry name" value="PROTEIN BAX"/>
    <property type="match status" value="1"/>
</dbReference>
<dbReference type="InterPro" id="IPR002901">
    <property type="entry name" value="MGlyc_endo_b_GlcNAc-like_dom"/>
</dbReference>
<evidence type="ECO:0000256" key="1">
    <source>
        <dbReference type="SAM" id="MobiDB-lite"/>
    </source>
</evidence>
<feature type="domain" description="Mannosyl-glycoprotein endo-beta-N-acetylglucosamidase-like" evidence="2">
    <location>
        <begin position="217"/>
        <end position="343"/>
    </location>
</feature>
<protein>
    <submittedName>
        <fullName evidence="3">Glucosaminidase domain-containing protein</fullName>
    </submittedName>
</protein>